<comment type="function">
    <text evidence="7">Involved in cell division.</text>
</comment>
<dbReference type="GO" id="GO:0051301">
    <property type="term" value="P:cell division"/>
    <property type="evidence" value="ECO:0007669"/>
    <property type="project" value="UniProtKB-UniRule"/>
</dbReference>
<evidence type="ECO:0000256" key="5">
    <source>
        <dbReference type="ARBA" id="ARBA00023136"/>
    </source>
</evidence>
<keyword evidence="2 7" id="KW-0132">Cell division</keyword>
<dbReference type="Proteomes" id="UP000198741">
    <property type="component" value="Chromosome I"/>
</dbReference>
<dbReference type="STRING" id="1090615.SAMN04515671_1398"/>
<dbReference type="InterPro" id="IPR009619">
    <property type="entry name" value="CrgA"/>
</dbReference>
<gene>
    <name evidence="7" type="primary">crgA</name>
    <name evidence="9" type="ORF">SAMN04515671_1398</name>
</gene>
<keyword evidence="1 7" id="KW-1003">Cell membrane</keyword>
<keyword evidence="4 7" id="KW-1133">Transmembrane helix</keyword>
<name>A0A1H0KQH9_9ACTN</name>
<evidence type="ECO:0000313" key="9">
    <source>
        <dbReference type="EMBL" id="SDO58217.1"/>
    </source>
</evidence>
<dbReference type="HAMAP" id="MF_00631">
    <property type="entry name" value="CrgA"/>
    <property type="match status" value="1"/>
</dbReference>
<evidence type="ECO:0000313" key="10">
    <source>
        <dbReference type="Proteomes" id="UP000198741"/>
    </source>
</evidence>
<dbReference type="OrthoDB" id="5189646at2"/>
<protein>
    <recommendedName>
        <fullName evidence="7">Cell division protein CrgA</fullName>
    </recommendedName>
</protein>
<organism evidence="9 10">
    <name type="scientific">Nakamurella panacisegetis</name>
    <dbReference type="NCBI Taxonomy" id="1090615"/>
    <lineage>
        <taxon>Bacteria</taxon>
        <taxon>Bacillati</taxon>
        <taxon>Actinomycetota</taxon>
        <taxon>Actinomycetes</taxon>
        <taxon>Nakamurellales</taxon>
        <taxon>Nakamurellaceae</taxon>
        <taxon>Nakamurella</taxon>
    </lineage>
</organism>
<dbReference type="AlphaFoldDB" id="A0A1H0KQH9"/>
<evidence type="ECO:0000256" key="2">
    <source>
        <dbReference type="ARBA" id="ARBA00022618"/>
    </source>
</evidence>
<evidence type="ECO:0000256" key="1">
    <source>
        <dbReference type="ARBA" id="ARBA00022475"/>
    </source>
</evidence>
<evidence type="ECO:0000256" key="6">
    <source>
        <dbReference type="ARBA" id="ARBA00023306"/>
    </source>
</evidence>
<evidence type="ECO:0000256" key="7">
    <source>
        <dbReference type="HAMAP-Rule" id="MF_00631"/>
    </source>
</evidence>
<keyword evidence="3 7" id="KW-0812">Transmembrane</keyword>
<feature type="chain" id="PRO_5038511697" description="Cell division protein CrgA" evidence="8">
    <location>
        <begin position="22"/>
        <end position="107"/>
    </location>
</feature>
<dbReference type="NCBIfam" id="NF001194">
    <property type="entry name" value="PRK00159.1"/>
    <property type="match status" value="1"/>
</dbReference>
<keyword evidence="8" id="KW-0732">Signal</keyword>
<dbReference type="Pfam" id="PF06781">
    <property type="entry name" value="CrgA"/>
    <property type="match status" value="1"/>
</dbReference>
<dbReference type="GO" id="GO:0005886">
    <property type="term" value="C:plasma membrane"/>
    <property type="evidence" value="ECO:0007669"/>
    <property type="project" value="UniProtKB-SubCell"/>
</dbReference>
<proteinExistence type="inferred from homology"/>
<feature type="transmembrane region" description="Helical" evidence="7">
    <location>
        <begin position="83"/>
        <end position="104"/>
    </location>
</feature>
<dbReference type="RefSeq" id="WP_090475328.1">
    <property type="nucleotide sequence ID" value="NZ_LT629710.1"/>
</dbReference>
<reference evidence="9 10" key="1">
    <citation type="submission" date="2016-10" db="EMBL/GenBank/DDBJ databases">
        <authorList>
            <person name="de Groot N.N."/>
        </authorList>
    </citation>
    <scope>NUCLEOTIDE SEQUENCE [LARGE SCALE GENOMIC DNA]</scope>
    <source>
        <strain evidence="10">P4-7,KCTC 19426,CECT 7604</strain>
    </source>
</reference>
<keyword evidence="5 7" id="KW-0472">Membrane</keyword>
<keyword evidence="6 7" id="KW-0131">Cell cycle</keyword>
<dbReference type="EMBL" id="LT629710">
    <property type="protein sequence ID" value="SDO58217.1"/>
    <property type="molecule type" value="Genomic_DNA"/>
</dbReference>
<comment type="subcellular location">
    <subcellularLocation>
        <location evidence="7">Cell membrane</location>
        <topology evidence="7">Multi-pass membrane protein</topology>
    </subcellularLocation>
</comment>
<comment type="similarity">
    <text evidence="7">Belongs to the CrgA family.</text>
</comment>
<feature type="signal peptide" evidence="8">
    <location>
        <begin position="1"/>
        <end position="21"/>
    </location>
</feature>
<feature type="transmembrane region" description="Helical" evidence="7">
    <location>
        <begin position="39"/>
        <end position="62"/>
    </location>
</feature>
<evidence type="ECO:0000256" key="3">
    <source>
        <dbReference type="ARBA" id="ARBA00022692"/>
    </source>
</evidence>
<evidence type="ECO:0000256" key="4">
    <source>
        <dbReference type="ARBA" id="ARBA00022989"/>
    </source>
</evidence>
<accession>A0A1H0KQH9</accession>
<sequence length="107" mass="11527">MPKSKVRKKVAVATASSSAQANANSYTTTRVKVAGPSGPLYIGIMLGLMVLGLLWLIVYYLWGGRSYNASGVLISNGLPLMNTLGNWNFAVGFALMIGGLLMTMRWR</sequence>
<keyword evidence="10" id="KW-1185">Reference proteome</keyword>
<evidence type="ECO:0000256" key="8">
    <source>
        <dbReference type="SAM" id="SignalP"/>
    </source>
</evidence>